<sequence length="240" mass="27925">MSSLSVNERGEFPSRAQSASHGQHMVQENVKDVNVIATRSGKSLHIPTTNKSEDVEKNQDSSHAELPKELEVRKSHVKVPFPQTLKSSKRTLDPKNEILENQRNELKKLCFGNMTLKVNIFHIAKQPEDDDVSHQTYMIDSLMDKGASTAHDFDPLEYFLINSEFDSISDPSDNKRKFMTKVRNFYWDDPFLFKYYLDQILRHCIPDEEIANGHFSMKKTIAKILQYEFYWLTFFKDANI</sequence>
<evidence type="ECO:0000313" key="3">
    <source>
        <dbReference type="Proteomes" id="UP000619265"/>
    </source>
</evidence>
<evidence type="ECO:0000256" key="1">
    <source>
        <dbReference type="SAM" id="MobiDB-lite"/>
    </source>
</evidence>
<name>A0A833TDV4_JUGRE</name>
<reference evidence="2" key="2">
    <citation type="submission" date="2020-03" db="EMBL/GenBank/DDBJ databases">
        <title>Walnut 2.0.</title>
        <authorList>
            <person name="Marrano A."/>
            <person name="Britton M."/>
            <person name="Zimin A.V."/>
            <person name="Zaini P.A."/>
            <person name="Workman R."/>
            <person name="Puiu D."/>
            <person name="Bianco L."/>
            <person name="Allen B.J."/>
            <person name="Troggio M."/>
            <person name="Leslie C.A."/>
            <person name="Timp W."/>
            <person name="Dendekar A."/>
            <person name="Salzberg S.L."/>
            <person name="Neale D.B."/>
        </authorList>
    </citation>
    <scope>NUCLEOTIDE SEQUENCE</scope>
    <source>
        <tissue evidence="2">Leaves</tissue>
    </source>
</reference>
<evidence type="ECO:0000313" key="2">
    <source>
        <dbReference type="EMBL" id="KAF5447275.1"/>
    </source>
</evidence>
<feature type="compositionally biased region" description="Basic and acidic residues" evidence="1">
    <location>
        <begin position="51"/>
        <end position="74"/>
    </location>
</feature>
<dbReference type="Gramene" id="Jr14_14540_p1">
    <property type="protein sequence ID" value="cds.Jr14_14540_p1"/>
    <property type="gene ID" value="Jr14_14540"/>
</dbReference>
<organism evidence="2 3">
    <name type="scientific">Juglans regia</name>
    <name type="common">English walnut</name>
    <dbReference type="NCBI Taxonomy" id="51240"/>
    <lineage>
        <taxon>Eukaryota</taxon>
        <taxon>Viridiplantae</taxon>
        <taxon>Streptophyta</taxon>
        <taxon>Embryophyta</taxon>
        <taxon>Tracheophyta</taxon>
        <taxon>Spermatophyta</taxon>
        <taxon>Magnoliopsida</taxon>
        <taxon>eudicotyledons</taxon>
        <taxon>Gunneridae</taxon>
        <taxon>Pentapetalae</taxon>
        <taxon>rosids</taxon>
        <taxon>fabids</taxon>
        <taxon>Fagales</taxon>
        <taxon>Juglandaceae</taxon>
        <taxon>Juglans</taxon>
    </lineage>
</organism>
<dbReference type="AlphaFoldDB" id="A0A833TDV4"/>
<dbReference type="EMBL" id="LIHL02000014">
    <property type="protein sequence ID" value="KAF5447275.1"/>
    <property type="molecule type" value="Genomic_DNA"/>
</dbReference>
<proteinExistence type="predicted"/>
<feature type="region of interest" description="Disordered" evidence="1">
    <location>
        <begin position="1"/>
        <end position="75"/>
    </location>
</feature>
<gene>
    <name evidence="2" type="ORF">F2P56_032841</name>
</gene>
<dbReference type="Proteomes" id="UP000619265">
    <property type="component" value="Unassembled WGS sequence"/>
</dbReference>
<accession>A0A833TDV4</accession>
<protein>
    <submittedName>
        <fullName evidence="2">Uncharacterized protein</fullName>
    </submittedName>
</protein>
<reference evidence="2" key="1">
    <citation type="submission" date="2015-10" db="EMBL/GenBank/DDBJ databases">
        <authorList>
            <person name="Martinez-Garcia P.J."/>
            <person name="Crepeau M.W."/>
            <person name="Puiu D."/>
            <person name="Gonzalez-Ibeas D."/>
            <person name="Whalen J."/>
            <person name="Stevens K."/>
            <person name="Paul R."/>
            <person name="Butterfield T."/>
            <person name="Britton M."/>
            <person name="Reagan R."/>
            <person name="Chakraborty S."/>
            <person name="Walawage S.L."/>
            <person name="Vasquez-Gross H.A."/>
            <person name="Cardeno C."/>
            <person name="Famula R."/>
            <person name="Pratt K."/>
            <person name="Kuruganti S."/>
            <person name="Aradhya M.K."/>
            <person name="Leslie C.A."/>
            <person name="Dandekar A.M."/>
            <person name="Salzberg S.L."/>
            <person name="Wegrzyn J.L."/>
            <person name="Langley C.H."/>
            <person name="Neale D.B."/>
        </authorList>
    </citation>
    <scope>NUCLEOTIDE SEQUENCE</scope>
    <source>
        <tissue evidence="2">Leaves</tissue>
    </source>
</reference>
<comment type="caution">
    <text evidence="2">The sequence shown here is derived from an EMBL/GenBank/DDBJ whole genome shotgun (WGS) entry which is preliminary data.</text>
</comment>